<evidence type="ECO:0000256" key="2">
    <source>
        <dbReference type="ARBA" id="ARBA00008537"/>
    </source>
</evidence>
<accession>A0A1M6IDA4</accession>
<keyword evidence="6 8" id="KW-1133">Transmembrane helix</keyword>
<evidence type="ECO:0000256" key="1">
    <source>
        <dbReference type="ARBA" id="ARBA00004651"/>
    </source>
</evidence>
<comment type="subcellular location">
    <subcellularLocation>
        <location evidence="1">Cell membrane</location>
        <topology evidence="1">Multi-pass membrane protein</topology>
    </subcellularLocation>
</comment>
<feature type="transmembrane region" description="Helical" evidence="8">
    <location>
        <begin position="330"/>
        <end position="348"/>
    </location>
</feature>
<dbReference type="Pfam" id="PF07690">
    <property type="entry name" value="MFS_1"/>
    <property type="match status" value="1"/>
</dbReference>
<dbReference type="AlphaFoldDB" id="A0A1M6IDA4"/>
<feature type="transmembrane region" description="Helical" evidence="8">
    <location>
        <begin position="436"/>
        <end position="457"/>
    </location>
</feature>
<feature type="transmembrane region" description="Helical" evidence="8">
    <location>
        <begin position="199"/>
        <end position="217"/>
    </location>
</feature>
<name>A0A1M6IDA4_9ACTN</name>
<evidence type="ECO:0000256" key="5">
    <source>
        <dbReference type="ARBA" id="ARBA00022692"/>
    </source>
</evidence>
<feature type="transmembrane region" description="Helical" evidence="8">
    <location>
        <begin position="137"/>
        <end position="155"/>
    </location>
</feature>
<dbReference type="SUPFAM" id="SSF103473">
    <property type="entry name" value="MFS general substrate transporter"/>
    <property type="match status" value="1"/>
</dbReference>
<dbReference type="InterPro" id="IPR011701">
    <property type="entry name" value="MFS"/>
</dbReference>
<feature type="transmembrane region" description="Helical" evidence="8">
    <location>
        <begin position="354"/>
        <end position="381"/>
    </location>
</feature>
<feature type="transmembrane region" description="Helical" evidence="8">
    <location>
        <begin position="47"/>
        <end position="67"/>
    </location>
</feature>
<dbReference type="STRING" id="1123357.SAMN02745244_02248"/>
<feature type="transmembrane region" description="Helical" evidence="8">
    <location>
        <begin position="266"/>
        <end position="289"/>
    </location>
</feature>
<keyword evidence="3" id="KW-0813">Transport</keyword>
<gene>
    <name evidence="10" type="ORF">SAMN02745244_02248</name>
</gene>
<feature type="transmembrane region" description="Helical" evidence="8">
    <location>
        <begin position="12"/>
        <end position="35"/>
    </location>
</feature>
<dbReference type="GO" id="GO:0005886">
    <property type="term" value="C:plasma membrane"/>
    <property type="evidence" value="ECO:0007669"/>
    <property type="project" value="UniProtKB-SubCell"/>
</dbReference>
<feature type="transmembrane region" description="Helical" evidence="8">
    <location>
        <begin position="393"/>
        <end position="416"/>
    </location>
</feature>
<evidence type="ECO:0000256" key="6">
    <source>
        <dbReference type="ARBA" id="ARBA00022989"/>
    </source>
</evidence>
<feature type="transmembrane region" description="Helical" evidence="8">
    <location>
        <begin position="104"/>
        <end position="125"/>
    </location>
</feature>
<protein>
    <submittedName>
        <fullName evidence="10">MFS transporter, DHA2 family, lincomycin resistance protein</fullName>
    </submittedName>
</protein>
<evidence type="ECO:0000256" key="7">
    <source>
        <dbReference type="ARBA" id="ARBA00023136"/>
    </source>
</evidence>
<dbReference type="InterPro" id="IPR020846">
    <property type="entry name" value="MFS_dom"/>
</dbReference>
<evidence type="ECO:0000256" key="4">
    <source>
        <dbReference type="ARBA" id="ARBA00022475"/>
    </source>
</evidence>
<dbReference type="PANTHER" id="PTHR42718:SF9">
    <property type="entry name" value="MAJOR FACILITATOR SUPERFAMILY MULTIDRUG TRANSPORTER MFSC"/>
    <property type="match status" value="1"/>
</dbReference>
<keyword evidence="5 8" id="KW-0812">Transmembrane</keyword>
<evidence type="ECO:0000256" key="8">
    <source>
        <dbReference type="SAM" id="Phobius"/>
    </source>
</evidence>
<feature type="transmembrane region" description="Helical" evidence="8">
    <location>
        <begin position="223"/>
        <end position="245"/>
    </location>
</feature>
<dbReference type="RefSeq" id="WP_084189530.1">
    <property type="nucleotide sequence ID" value="NZ_FQZG01000039.1"/>
</dbReference>
<evidence type="ECO:0000259" key="9">
    <source>
        <dbReference type="PROSITE" id="PS50850"/>
    </source>
</evidence>
<comment type="similarity">
    <text evidence="2">Belongs to the major facilitator superfamily. EmrB family.</text>
</comment>
<sequence length="469" mass="50003">MPSMRTPRVIRILIVAAFVVILNETTMNVALSRIMEDFSIPERTAQWLTTAFMLTMAVVIPVTGWLLERLPTRAVFLLAMAIFCLGTLVCAIAPAFWLLLVGRVIQASGTAIMMPLLMTTIMQLVPEGERGAMMGNISLVIAMAPALGPTLSGVILSIGSWRLIFLIVLPIGLLTMWLGHRRLESVNEPTDTPLDWLSVLLTALGFGPLVYGLSIIGADVEFWLPPLCIGVGLGVLVAFTTRQLVLQGRGRAFLDLRTLTRKPFTVSLIMLSLAMMALFGTLIMLPLLLQRAYGLSSLHVGLMLLTGGLAMGLLAPTIGRAFDRWGPRPLVIPASFAVLGVFLFLAGMSLSTPWWAVMCAHIVLSLGFAALFTPLITVALGSLPRNLYSHGSAVVGASQQVSGAAGTALFVTVFAMQTAAAESLVSTHAEAMLGGSHWAFLGAGAVWTGATICGFFVSRTDAESVPAVE</sequence>
<dbReference type="EMBL" id="FQZG01000039">
    <property type="protein sequence ID" value="SHJ32419.1"/>
    <property type="molecule type" value="Genomic_DNA"/>
</dbReference>
<dbReference type="PRINTS" id="PR01036">
    <property type="entry name" value="TCRTETB"/>
</dbReference>
<reference evidence="10 11" key="1">
    <citation type="submission" date="2016-11" db="EMBL/GenBank/DDBJ databases">
        <authorList>
            <person name="Jaros S."/>
            <person name="Januszkiewicz K."/>
            <person name="Wedrychowicz H."/>
        </authorList>
    </citation>
    <scope>NUCLEOTIDE SEQUENCE [LARGE SCALE GENOMIC DNA]</scope>
    <source>
        <strain evidence="10 11">DSM 12906</strain>
    </source>
</reference>
<evidence type="ECO:0000256" key="3">
    <source>
        <dbReference type="ARBA" id="ARBA00022448"/>
    </source>
</evidence>
<keyword evidence="7 8" id="KW-0472">Membrane</keyword>
<dbReference type="InterPro" id="IPR036259">
    <property type="entry name" value="MFS_trans_sf"/>
</dbReference>
<dbReference type="InterPro" id="IPR004638">
    <property type="entry name" value="EmrB-like"/>
</dbReference>
<organism evidence="10 11">
    <name type="scientific">Tessaracoccus bendigoensis DSM 12906</name>
    <dbReference type="NCBI Taxonomy" id="1123357"/>
    <lineage>
        <taxon>Bacteria</taxon>
        <taxon>Bacillati</taxon>
        <taxon>Actinomycetota</taxon>
        <taxon>Actinomycetes</taxon>
        <taxon>Propionibacteriales</taxon>
        <taxon>Propionibacteriaceae</taxon>
        <taxon>Tessaracoccus</taxon>
    </lineage>
</organism>
<dbReference type="NCBIfam" id="TIGR00711">
    <property type="entry name" value="efflux_EmrB"/>
    <property type="match status" value="1"/>
</dbReference>
<dbReference type="OrthoDB" id="9812221at2"/>
<dbReference type="Proteomes" id="UP000184512">
    <property type="component" value="Unassembled WGS sequence"/>
</dbReference>
<keyword evidence="11" id="KW-1185">Reference proteome</keyword>
<dbReference type="Gene3D" id="1.20.1250.20">
    <property type="entry name" value="MFS general substrate transporter like domains"/>
    <property type="match status" value="1"/>
</dbReference>
<dbReference type="PANTHER" id="PTHR42718">
    <property type="entry name" value="MAJOR FACILITATOR SUPERFAMILY MULTIDRUG TRANSPORTER MFSC"/>
    <property type="match status" value="1"/>
</dbReference>
<dbReference type="Gene3D" id="1.20.1720.10">
    <property type="entry name" value="Multidrug resistance protein D"/>
    <property type="match status" value="1"/>
</dbReference>
<feature type="transmembrane region" description="Helical" evidence="8">
    <location>
        <begin position="74"/>
        <end position="98"/>
    </location>
</feature>
<evidence type="ECO:0000313" key="10">
    <source>
        <dbReference type="EMBL" id="SHJ32419.1"/>
    </source>
</evidence>
<feature type="transmembrane region" description="Helical" evidence="8">
    <location>
        <begin position="295"/>
        <end position="318"/>
    </location>
</feature>
<feature type="domain" description="Major facilitator superfamily (MFS) profile" evidence="9">
    <location>
        <begin position="9"/>
        <end position="462"/>
    </location>
</feature>
<feature type="transmembrane region" description="Helical" evidence="8">
    <location>
        <begin position="161"/>
        <end position="179"/>
    </location>
</feature>
<keyword evidence="4" id="KW-1003">Cell membrane</keyword>
<evidence type="ECO:0000313" key="11">
    <source>
        <dbReference type="Proteomes" id="UP000184512"/>
    </source>
</evidence>
<proteinExistence type="inferred from homology"/>
<dbReference type="CDD" id="cd17503">
    <property type="entry name" value="MFS_LmrB_MDR_like"/>
    <property type="match status" value="1"/>
</dbReference>
<dbReference type="PROSITE" id="PS50850">
    <property type="entry name" value="MFS"/>
    <property type="match status" value="1"/>
</dbReference>
<dbReference type="GO" id="GO:0022857">
    <property type="term" value="F:transmembrane transporter activity"/>
    <property type="evidence" value="ECO:0007669"/>
    <property type="project" value="InterPro"/>
</dbReference>